<keyword evidence="1" id="KW-0812">Transmembrane</keyword>
<name>A0AAD5YLK5_9AGAR</name>
<dbReference type="AlphaFoldDB" id="A0AAD5YLK5"/>
<keyword evidence="3" id="KW-1185">Reference proteome</keyword>
<keyword evidence="1" id="KW-1133">Transmembrane helix</keyword>
<comment type="caution">
    <text evidence="2">The sequence shown here is derived from an EMBL/GenBank/DDBJ whole genome shotgun (WGS) entry which is preliminary data.</text>
</comment>
<reference evidence="2" key="1">
    <citation type="submission" date="2022-07" db="EMBL/GenBank/DDBJ databases">
        <title>Genome Sequence of Leucocoprinus birnbaumii.</title>
        <authorList>
            <person name="Buettner E."/>
        </authorList>
    </citation>
    <scope>NUCLEOTIDE SEQUENCE</scope>
    <source>
        <strain evidence="2">VT141</strain>
    </source>
</reference>
<proteinExistence type="predicted"/>
<dbReference type="Proteomes" id="UP001213000">
    <property type="component" value="Unassembled WGS sequence"/>
</dbReference>
<evidence type="ECO:0000313" key="3">
    <source>
        <dbReference type="Proteomes" id="UP001213000"/>
    </source>
</evidence>
<keyword evidence="1" id="KW-0472">Membrane</keyword>
<feature type="transmembrane region" description="Helical" evidence="1">
    <location>
        <begin position="93"/>
        <end position="116"/>
    </location>
</feature>
<feature type="transmembrane region" description="Helical" evidence="1">
    <location>
        <begin position="49"/>
        <end position="72"/>
    </location>
</feature>
<organism evidence="2 3">
    <name type="scientific">Leucocoprinus birnbaumii</name>
    <dbReference type="NCBI Taxonomy" id="56174"/>
    <lineage>
        <taxon>Eukaryota</taxon>
        <taxon>Fungi</taxon>
        <taxon>Dikarya</taxon>
        <taxon>Basidiomycota</taxon>
        <taxon>Agaricomycotina</taxon>
        <taxon>Agaricomycetes</taxon>
        <taxon>Agaricomycetidae</taxon>
        <taxon>Agaricales</taxon>
        <taxon>Agaricineae</taxon>
        <taxon>Agaricaceae</taxon>
        <taxon>Leucocoprinus</taxon>
    </lineage>
</organism>
<feature type="transmembrane region" description="Helical" evidence="1">
    <location>
        <begin position="7"/>
        <end position="29"/>
    </location>
</feature>
<accession>A0AAD5YLK5</accession>
<evidence type="ECO:0000313" key="2">
    <source>
        <dbReference type="EMBL" id="KAJ3561505.1"/>
    </source>
</evidence>
<protein>
    <submittedName>
        <fullName evidence="2">Uncharacterized protein</fullName>
    </submittedName>
</protein>
<dbReference type="EMBL" id="JANIEX010000994">
    <property type="protein sequence ID" value="KAJ3561505.1"/>
    <property type="molecule type" value="Genomic_DNA"/>
</dbReference>
<sequence length="204" mass="22631">MWRASRYHFIIVIVPSFLLLGSTVIRVVTICNTVRPQIFTAQQAVTIAAVQQSLALLIQLIVTSLVCGRIAWVWRMHIQTMGKSDISSRYLSIISMLAQSFALDFIWTTISIATSFSKAGGPEPVVNTAFNNLSPFIQIIADLLVVYRVCTGPVWEKDTEEKLSSLQWNRSEEKQTVQLTSTTHSTQASICISAEVPDAPDSKV</sequence>
<evidence type="ECO:0000256" key="1">
    <source>
        <dbReference type="SAM" id="Phobius"/>
    </source>
</evidence>
<gene>
    <name evidence="2" type="ORF">NP233_g10153</name>
</gene>